<reference evidence="1" key="1">
    <citation type="journal article" date="2014" name="Front. Microbiol.">
        <title>High frequency of phylogenetically diverse reductive dehalogenase-homologous genes in deep subseafloor sedimentary metagenomes.</title>
        <authorList>
            <person name="Kawai M."/>
            <person name="Futagami T."/>
            <person name="Toyoda A."/>
            <person name="Takaki Y."/>
            <person name="Nishi S."/>
            <person name="Hori S."/>
            <person name="Arai W."/>
            <person name="Tsubouchi T."/>
            <person name="Morono Y."/>
            <person name="Uchiyama I."/>
            <person name="Ito T."/>
            <person name="Fujiyama A."/>
            <person name="Inagaki F."/>
            <person name="Takami H."/>
        </authorList>
    </citation>
    <scope>NUCLEOTIDE SEQUENCE</scope>
    <source>
        <strain evidence="1">Expedition CK06-06</strain>
    </source>
</reference>
<organism evidence="1">
    <name type="scientific">marine sediment metagenome</name>
    <dbReference type="NCBI Taxonomy" id="412755"/>
    <lineage>
        <taxon>unclassified sequences</taxon>
        <taxon>metagenomes</taxon>
        <taxon>ecological metagenomes</taxon>
    </lineage>
</organism>
<sequence length="79" mass="9255">MQVYIDPETQEIKAVYTGCRTTSKEWSRRGYVEYSSIESWMKPYKSPVRPEPEYIKIVSKDGKTYKIRAELVQLSKDGT</sequence>
<protein>
    <submittedName>
        <fullName evidence="1">Uncharacterized protein</fullName>
    </submittedName>
</protein>
<dbReference type="EMBL" id="BARU01005531">
    <property type="protein sequence ID" value="GAH37726.1"/>
    <property type="molecule type" value="Genomic_DNA"/>
</dbReference>
<gene>
    <name evidence="1" type="ORF">S03H2_10790</name>
</gene>
<accession>X1EWF0</accession>
<proteinExistence type="predicted"/>
<evidence type="ECO:0000313" key="1">
    <source>
        <dbReference type="EMBL" id="GAH37726.1"/>
    </source>
</evidence>
<name>X1EWF0_9ZZZZ</name>
<comment type="caution">
    <text evidence="1">The sequence shown here is derived from an EMBL/GenBank/DDBJ whole genome shotgun (WGS) entry which is preliminary data.</text>
</comment>
<dbReference type="AlphaFoldDB" id="X1EWF0"/>